<proteinExistence type="inferred from homology"/>
<dbReference type="Pfam" id="PF10502">
    <property type="entry name" value="Peptidase_S26"/>
    <property type="match status" value="2"/>
</dbReference>
<gene>
    <name evidence="13" type="primary">EGR_06444</name>
    <name evidence="11" type="ORF">EgrG_001050600</name>
</gene>
<feature type="active site" evidence="8">
    <location>
        <position position="91"/>
    </location>
</feature>
<keyword evidence="9" id="KW-0732">Signal</keyword>
<keyword evidence="6" id="KW-0472">Membrane</keyword>
<dbReference type="InterPro" id="IPR036286">
    <property type="entry name" value="LexA/Signal_pep-like_sf"/>
</dbReference>
<dbReference type="InterPro" id="IPR019533">
    <property type="entry name" value="Peptidase_S26"/>
</dbReference>
<evidence type="ECO:0000256" key="1">
    <source>
        <dbReference type="ARBA" id="ARBA00004273"/>
    </source>
</evidence>
<keyword evidence="11" id="KW-0645">Protease</keyword>
<dbReference type="Gene3D" id="2.10.109.10">
    <property type="entry name" value="Umud Fragment, subunit A"/>
    <property type="match status" value="1"/>
</dbReference>
<accession>A0A068WDH2</accession>
<feature type="active site" evidence="8">
    <location>
        <position position="35"/>
    </location>
</feature>
<evidence type="ECO:0000256" key="7">
    <source>
        <dbReference type="ARBA" id="ARBA00038445"/>
    </source>
</evidence>
<comment type="similarity">
    <text evidence="7">Belongs to the peptidase S26 family. IMP1 subfamily.</text>
</comment>
<organism evidence="11">
    <name type="scientific">Echinococcus granulosus</name>
    <name type="common">Hydatid tapeworm</name>
    <dbReference type="NCBI Taxonomy" id="6210"/>
    <lineage>
        <taxon>Eukaryota</taxon>
        <taxon>Metazoa</taxon>
        <taxon>Spiralia</taxon>
        <taxon>Lophotrochozoa</taxon>
        <taxon>Platyhelminthes</taxon>
        <taxon>Cestoda</taxon>
        <taxon>Eucestoda</taxon>
        <taxon>Cyclophyllidea</taxon>
        <taxon>Taeniidae</taxon>
        <taxon>Echinococcus</taxon>
        <taxon>Echinococcus granulosus group</taxon>
    </lineage>
</organism>
<dbReference type="GO" id="GO:0042720">
    <property type="term" value="C:mitochondrial inner membrane peptidase complex"/>
    <property type="evidence" value="ECO:0007669"/>
    <property type="project" value="TreeGrafter"/>
</dbReference>
<dbReference type="EMBL" id="LK028577">
    <property type="protein sequence ID" value="CDS17740.1"/>
    <property type="molecule type" value="Genomic_DNA"/>
</dbReference>
<comment type="subcellular location">
    <subcellularLocation>
        <location evidence="1">Mitochondrion inner membrane</location>
    </subcellularLocation>
</comment>
<dbReference type="GO" id="GO:0006627">
    <property type="term" value="P:protein processing involved in protein targeting to mitochondrion"/>
    <property type="evidence" value="ECO:0007669"/>
    <property type="project" value="TreeGrafter"/>
</dbReference>
<keyword evidence="5" id="KW-0496">Mitochondrion</keyword>
<evidence type="ECO:0000313" key="13">
    <source>
        <dbReference type="WBParaSite" id="EgrG_001050600"/>
    </source>
</evidence>
<evidence type="ECO:0000313" key="11">
    <source>
        <dbReference type="EMBL" id="CDS17740.1"/>
    </source>
</evidence>
<dbReference type="Proteomes" id="UP000492820">
    <property type="component" value="Unassembled WGS sequence"/>
</dbReference>
<evidence type="ECO:0000256" key="9">
    <source>
        <dbReference type="SAM" id="SignalP"/>
    </source>
</evidence>
<evidence type="ECO:0000256" key="6">
    <source>
        <dbReference type="ARBA" id="ARBA00023136"/>
    </source>
</evidence>
<comment type="subunit">
    <text evidence="2">Heterodimer of 2 subunits, IMMPL1 and IMMPL2.</text>
</comment>
<reference evidence="11 12" key="1">
    <citation type="journal article" date="2013" name="Nature">
        <title>The genomes of four tapeworm species reveal adaptations to parasitism.</title>
        <authorList>
            <person name="Tsai I.J."/>
            <person name="Zarowiecki M."/>
            <person name="Holroyd N."/>
            <person name="Garciarrubio A."/>
            <person name="Sanchez-Flores A."/>
            <person name="Brooks K.L."/>
            <person name="Tracey A."/>
            <person name="Bobes R.J."/>
            <person name="Fragoso G."/>
            <person name="Sciutto E."/>
            <person name="Aslett M."/>
            <person name="Beasley H."/>
            <person name="Bennett H.M."/>
            <person name="Cai J."/>
            <person name="Camicia F."/>
            <person name="Clark R."/>
            <person name="Cucher M."/>
            <person name="De Silva N."/>
            <person name="Day T.A."/>
            <person name="Deplazes P."/>
            <person name="Estrada K."/>
            <person name="Fernandez C."/>
            <person name="Holland P.W."/>
            <person name="Hou J."/>
            <person name="Hu S."/>
            <person name="Huckvale T."/>
            <person name="Hung S.S."/>
            <person name="Kamenetzky L."/>
            <person name="Keane J.A."/>
            <person name="Kiss F."/>
            <person name="Koziol U."/>
            <person name="Lambert O."/>
            <person name="Liu K."/>
            <person name="Luo X."/>
            <person name="Luo Y."/>
            <person name="Macchiaroli N."/>
            <person name="Nichol S."/>
            <person name="Paps J."/>
            <person name="Parkinson J."/>
            <person name="Pouchkina-Stantcheva N."/>
            <person name="Riddiford N."/>
            <person name="Rosenzvit M."/>
            <person name="Salinas G."/>
            <person name="Wasmuth J.D."/>
            <person name="Zamanian M."/>
            <person name="Zheng Y."/>
            <person name="Cai X."/>
            <person name="Soberon X."/>
            <person name="Olson P.D."/>
            <person name="Laclette J.P."/>
            <person name="Brehm K."/>
            <person name="Berriman M."/>
            <person name="Garciarrubio A."/>
            <person name="Bobes R.J."/>
            <person name="Fragoso G."/>
            <person name="Sanchez-Flores A."/>
            <person name="Estrada K."/>
            <person name="Cevallos M.A."/>
            <person name="Morett E."/>
            <person name="Gonzalez V."/>
            <person name="Portillo T."/>
            <person name="Ochoa-Leyva A."/>
            <person name="Jose M.V."/>
            <person name="Sciutto E."/>
            <person name="Landa A."/>
            <person name="Jimenez L."/>
            <person name="Valdes V."/>
            <person name="Carrero J.C."/>
            <person name="Larralde C."/>
            <person name="Morales-Montor J."/>
            <person name="Limon-Lason J."/>
            <person name="Soberon X."/>
            <person name="Laclette J.P."/>
        </authorList>
    </citation>
    <scope>NUCLEOTIDE SEQUENCE [LARGE SCALE GENOMIC DNA]</scope>
</reference>
<keyword evidence="4" id="KW-0378">Hydrolase</keyword>
<dbReference type="AlphaFoldDB" id="A0A068WDH2"/>
<feature type="domain" description="Peptidase S26" evidence="10">
    <location>
        <begin position="15"/>
        <end position="104"/>
    </location>
</feature>
<keyword evidence="3" id="KW-0999">Mitochondrion inner membrane</keyword>
<evidence type="ECO:0000259" key="10">
    <source>
        <dbReference type="Pfam" id="PF10502"/>
    </source>
</evidence>
<evidence type="ECO:0000256" key="3">
    <source>
        <dbReference type="ARBA" id="ARBA00022792"/>
    </source>
</evidence>
<protein>
    <submittedName>
        <fullName evidence="11 13">Mitochondrial inner membrane protease subunit</fullName>
    </submittedName>
</protein>
<feature type="domain" description="Peptidase S26" evidence="10">
    <location>
        <begin position="113"/>
        <end position="154"/>
    </location>
</feature>
<dbReference type="InterPro" id="IPR052064">
    <property type="entry name" value="Mito_IMP1_subunit"/>
</dbReference>
<evidence type="ECO:0000256" key="8">
    <source>
        <dbReference type="PIRSR" id="PIRSR600223-1"/>
    </source>
</evidence>
<dbReference type="PANTHER" id="PTHR12383">
    <property type="entry name" value="PROTEASE FAMILY S26 MITOCHONDRIAL INNER MEMBRANE PROTEASE-RELATED"/>
    <property type="match status" value="1"/>
</dbReference>
<dbReference type="SUPFAM" id="SSF51306">
    <property type="entry name" value="LexA/Signal peptidase"/>
    <property type="match status" value="1"/>
</dbReference>
<evidence type="ECO:0000256" key="2">
    <source>
        <dbReference type="ARBA" id="ARBA00011805"/>
    </source>
</evidence>
<evidence type="ECO:0000256" key="4">
    <source>
        <dbReference type="ARBA" id="ARBA00022801"/>
    </source>
</evidence>
<sequence length="169" mass="19301">MAPTLRVFAFSLGTTLVFYKCHGYLGTVVYCEGISMEPTIQHGDYLLVEKLSLYRGQIKKLLDSLLNVIFSGDIVVARQLRESGTCCHILKRVRATGGEAVNYWSPKLAKSVTVYVPEEHVWLEGDNKRHSLDSRTYGSVPMGHLEYRVFCRLWPLSSFGRFDKRNHTR</sequence>
<evidence type="ECO:0000256" key="5">
    <source>
        <dbReference type="ARBA" id="ARBA00023128"/>
    </source>
</evidence>
<feature type="chain" id="PRO_5035983531" evidence="9">
    <location>
        <begin position="24"/>
        <end position="169"/>
    </location>
</feature>
<dbReference type="PRINTS" id="PR00727">
    <property type="entry name" value="LEADERPTASE"/>
</dbReference>
<dbReference type="InterPro" id="IPR000223">
    <property type="entry name" value="Pept_S26A_signal_pept_1"/>
</dbReference>
<dbReference type="GO" id="GO:0004252">
    <property type="term" value="F:serine-type endopeptidase activity"/>
    <property type="evidence" value="ECO:0007669"/>
    <property type="project" value="InterPro"/>
</dbReference>
<dbReference type="CDD" id="cd06530">
    <property type="entry name" value="S26_SPase_I"/>
    <property type="match status" value="1"/>
</dbReference>
<dbReference type="WBParaSite" id="EgrG_001050600">
    <property type="protein sequence ID" value="EgrG_001050600"/>
    <property type="gene ID" value="EgrG_001050600"/>
</dbReference>
<dbReference type="GO" id="GO:0006465">
    <property type="term" value="P:signal peptide processing"/>
    <property type="evidence" value="ECO:0007669"/>
    <property type="project" value="InterPro"/>
</dbReference>
<dbReference type="OrthoDB" id="308440at2759"/>
<reference evidence="13" key="3">
    <citation type="submission" date="2020-10" db="UniProtKB">
        <authorList>
            <consortium name="WormBaseParasite"/>
        </authorList>
    </citation>
    <scope>IDENTIFICATION</scope>
</reference>
<feature type="signal peptide" evidence="9">
    <location>
        <begin position="1"/>
        <end position="23"/>
    </location>
</feature>
<name>A0A068WDH2_ECHGR</name>
<dbReference type="PANTHER" id="PTHR12383:SF16">
    <property type="entry name" value="MITOCHONDRIAL INNER MEMBRANE PROTEASE SUBUNIT 1"/>
    <property type="match status" value="1"/>
</dbReference>
<evidence type="ECO:0000313" key="12">
    <source>
        <dbReference type="Proteomes" id="UP000492820"/>
    </source>
</evidence>
<reference evidence="11" key="2">
    <citation type="submission" date="2014-06" db="EMBL/GenBank/DDBJ databases">
        <authorList>
            <person name="Aslett M."/>
        </authorList>
    </citation>
    <scope>NUCLEOTIDE SEQUENCE</scope>
</reference>